<dbReference type="InterPro" id="IPR025495">
    <property type="entry name" value="DUF4386"/>
</dbReference>
<evidence type="ECO:0008006" key="4">
    <source>
        <dbReference type="Google" id="ProtNLM"/>
    </source>
</evidence>
<evidence type="ECO:0000313" key="3">
    <source>
        <dbReference type="Proteomes" id="UP001254832"/>
    </source>
</evidence>
<reference evidence="2" key="1">
    <citation type="submission" date="2023-07" db="EMBL/GenBank/DDBJ databases">
        <title>Sorghum-associated microbial communities from plants grown in Nebraska, USA.</title>
        <authorList>
            <person name="Schachtman D."/>
        </authorList>
    </citation>
    <scope>NUCLEOTIDE SEQUENCE</scope>
    <source>
        <strain evidence="2">BE80</strain>
    </source>
</reference>
<protein>
    <recommendedName>
        <fullName evidence="4">DUF4386 domain-containing protein</fullName>
    </recommendedName>
</protein>
<dbReference type="AlphaFoldDB" id="A0AAP5LLR9"/>
<comment type="caution">
    <text evidence="2">The sequence shown here is derived from an EMBL/GenBank/DDBJ whole genome shotgun (WGS) entry which is preliminary data.</text>
</comment>
<keyword evidence="1" id="KW-0472">Membrane</keyword>
<dbReference type="RefSeq" id="WP_310135597.1">
    <property type="nucleotide sequence ID" value="NZ_JAVDTR010000001.1"/>
</dbReference>
<feature type="transmembrane region" description="Helical" evidence="1">
    <location>
        <begin position="92"/>
        <end position="118"/>
    </location>
</feature>
<feature type="transmembrane region" description="Helical" evidence="1">
    <location>
        <begin position="64"/>
        <end position="85"/>
    </location>
</feature>
<evidence type="ECO:0000256" key="1">
    <source>
        <dbReference type="SAM" id="Phobius"/>
    </source>
</evidence>
<proteinExistence type="predicted"/>
<feature type="transmembrane region" description="Helical" evidence="1">
    <location>
        <begin position="181"/>
        <end position="202"/>
    </location>
</feature>
<name>A0AAP5LLR9_PAEAM</name>
<feature type="transmembrane region" description="Helical" evidence="1">
    <location>
        <begin position="208"/>
        <end position="230"/>
    </location>
</feature>
<dbReference type="Pfam" id="PF14329">
    <property type="entry name" value="DUF4386"/>
    <property type="match status" value="1"/>
</dbReference>
<sequence length="248" mass="27739">MKNGWEISPHRRVAALTMGLALLLMAVAAGFAYGYAHNQLLVQSNTEETVQNLFLHNNLYTAEIVGWIIVWLCDIAVTYTCYLFFKKLNKKLAVICASLRLVYTLILGWALINLIFILPLTKKFVHVSEESAVSHRVQIMSYLQNFQDVWSVGLIVFGGHLMVLGILVLKADEAPKWIAILLLLASVGYFVIHSLELVGPAVKNVTDIINRIMVIPMTVGELSFALWLIYRGSKKRTKSNPPANSSHS</sequence>
<gene>
    <name evidence="2" type="ORF">J2W91_000056</name>
</gene>
<keyword evidence="1" id="KW-0812">Transmembrane</keyword>
<dbReference type="EMBL" id="JAVDTR010000001">
    <property type="protein sequence ID" value="MDR6721608.1"/>
    <property type="molecule type" value="Genomic_DNA"/>
</dbReference>
<organism evidence="2 3">
    <name type="scientific">Paenibacillus amylolyticus</name>
    <dbReference type="NCBI Taxonomy" id="1451"/>
    <lineage>
        <taxon>Bacteria</taxon>
        <taxon>Bacillati</taxon>
        <taxon>Bacillota</taxon>
        <taxon>Bacilli</taxon>
        <taxon>Bacillales</taxon>
        <taxon>Paenibacillaceae</taxon>
        <taxon>Paenibacillus</taxon>
    </lineage>
</organism>
<accession>A0AAP5LLR9</accession>
<feature type="transmembrane region" description="Helical" evidence="1">
    <location>
        <begin position="149"/>
        <end position="169"/>
    </location>
</feature>
<keyword evidence="1" id="KW-1133">Transmembrane helix</keyword>
<dbReference type="Proteomes" id="UP001254832">
    <property type="component" value="Unassembled WGS sequence"/>
</dbReference>
<evidence type="ECO:0000313" key="2">
    <source>
        <dbReference type="EMBL" id="MDR6721608.1"/>
    </source>
</evidence>